<dbReference type="PANTHER" id="PTHR37811:SF2">
    <property type="entry name" value="ABM DOMAIN-CONTAINING PROTEIN"/>
    <property type="match status" value="1"/>
</dbReference>
<gene>
    <name evidence="2" type="ORF">LXT12_06165</name>
</gene>
<feature type="domain" description="ABM" evidence="1">
    <location>
        <begin position="1"/>
        <end position="73"/>
    </location>
</feature>
<protein>
    <submittedName>
        <fullName evidence="2">Antibiotic biosynthesis monooxygenase</fullName>
    </submittedName>
</protein>
<keyword evidence="2" id="KW-0503">Monooxygenase</keyword>
<evidence type="ECO:0000313" key="3">
    <source>
        <dbReference type="Proteomes" id="UP001201463"/>
    </source>
</evidence>
<evidence type="ECO:0000313" key="2">
    <source>
        <dbReference type="EMBL" id="MCE4536831.1"/>
    </source>
</evidence>
<keyword evidence="3" id="KW-1185">Reference proteome</keyword>
<sequence length="105" mass="12008">MIVTVFRSRLKDDARADYFDLAPQMSALARTMPGYRSHKVFMAEDGERVIIVEFEDEASQRNWSLNALHVDAKKQGRANFYAEYTVQVCEVLRESRFKTGPADGS</sequence>
<proteinExistence type="predicted"/>
<organism evidence="2 3">
    <name type="scientific">Pelomonas caseinilytica</name>
    <dbReference type="NCBI Taxonomy" id="2906763"/>
    <lineage>
        <taxon>Bacteria</taxon>
        <taxon>Pseudomonadati</taxon>
        <taxon>Pseudomonadota</taxon>
        <taxon>Betaproteobacteria</taxon>
        <taxon>Burkholderiales</taxon>
        <taxon>Sphaerotilaceae</taxon>
        <taxon>Roseateles</taxon>
    </lineage>
</organism>
<accession>A0ABS8X846</accession>
<comment type="caution">
    <text evidence="2">The sequence shown here is derived from an EMBL/GenBank/DDBJ whole genome shotgun (WGS) entry which is preliminary data.</text>
</comment>
<dbReference type="Pfam" id="PF03992">
    <property type="entry name" value="ABM"/>
    <property type="match status" value="1"/>
</dbReference>
<dbReference type="InterPro" id="IPR007138">
    <property type="entry name" value="ABM_dom"/>
</dbReference>
<dbReference type="RefSeq" id="WP_233390480.1">
    <property type="nucleotide sequence ID" value="NZ_JAJTWT010000002.1"/>
</dbReference>
<dbReference type="SUPFAM" id="SSF54909">
    <property type="entry name" value="Dimeric alpha+beta barrel"/>
    <property type="match status" value="1"/>
</dbReference>
<dbReference type="InterPro" id="IPR052936">
    <property type="entry name" value="Jasmonate_Hydroxylase-like"/>
</dbReference>
<dbReference type="GO" id="GO:0004497">
    <property type="term" value="F:monooxygenase activity"/>
    <property type="evidence" value="ECO:0007669"/>
    <property type="project" value="UniProtKB-KW"/>
</dbReference>
<dbReference type="Gene3D" id="3.30.70.100">
    <property type="match status" value="1"/>
</dbReference>
<dbReference type="PANTHER" id="PTHR37811">
    <property type="entry name" value="BLL5343 PROTEIN"/>
    <property type="match status" value="1"/>
</dbReference>
<dbReference type="EMBL" id="JAJTWT010000002">
    <property type="protein sequence ID" value="MCE4536831.1"/>
    <property type="molecule type" value="Genomic_DNA"/>
</dbReference>
<dbReference type="InterPro" id="IPR011008">
    <property type="entry name" value="Dimeric_a/b-barrel"/>
</dbReference>
<keyword evidence="2" id="KW-0560">Oxidoreductase</keyword>
<name>A0ABS8X846_9BURK</name>
<evidence type="ECO:0000259" key="1">
    <source>
        <dbReference type="Pfam" id="PF03992"/>
    </source>
</evidence>
<dbReference type="Proteomes" id="UP001201463">
    <property type="component" value="Unassembled WGS sequence"/>
</dbReference>
<reference evidence="2 3" key="1">
    <citation type="submission" date="2021-12" db="EMBL/GenBank/DDBJ databases">
        <title>Genome seq of p7.</title>
        <authorList>
            <person name="Seo T."/>
        </authorList>
    </citation>
    <scope>NUCLEOTIDE SEQUENCE [LARGE SCALE GENOMIC DNA]</scope>
    <source>
        <strain evidence="2 3">P7</strain>
    </source>
</reference>